<evidence type="ECO:0000259" key="4">
    <source>
        <dbReference type="Pfam" id="PF00135"/>
    </source>
</evidence>
<keyword evidence="3" id="KW-0732">Signal</keyword>
<dbReference type="GO" id="GO:0016787">
    <property type="term" value="F:hydrolase activity"/>
    <property type="evidence" value="ECO:0007669"/>
    <property type="project" value="UniProtKB-KW"/>
</dbReference>
<dbReference type="Pfam" id="PF00135">
    <property type="entry name" value="COesterase"/>
    <property type="match status" value="1"/>
</dbReference>
<dbReference type="PANTHER" id="PTHR45570">
    <property type="entry name" value="CARBOXYLIC ESTER HYDROLASE"/>
    <property type="match status" value="1"/>
</dbReference>
<reference evidence="6" key="2">
    <citation type="submission" date="2015-01" db="EMBL/GenBank/DDBJ databases">
        <title>Evolutionary Origins and Diversification of the Mycorrhizal Mutualists.</title>
        <authorList>
            <consortium name="DOE Joint Genome Institute"/>
            <consortium name="Mycorrhizal Genomics Consortium"/>
            <person name="Kohler A."/>
            <person name="Kuo A."/>
            <person name="Nagy L.G."/>
            <person name="Floudas D."/>
            <person name="Copeland A."/>
            <person name="Barry K.W."/>
            <person name="Cichocki N."/>
            <person name="Veneault-Fourrey C."/>
            <person name="LaButti K."/>
            <person name="Lindquist E.A."/>
            <person name="Lipzen A."/>
            <person name="Lundell T."/>
            <person name="Morin E."/>
            <person name="Murat C."/>
            <person name="Riley R."/>
            <person name="Ohm R."/>
            <person name="Sun H."/>
            <person name="Tunlid A."/>
            <person name="Henrissat B."/>
            <person name="Grigoriev I.V."/>
            <person name="Hibbett D.S."/>
            <person name="Martin F."/>
        </authorList>
    </citation>
    <scope>NUCLEOTIDE SEQUENCE [LARGE SCALE GENOMIC DNA]</scope>
    <source>
        <strain evidence="6">h7</strain>
    </source>
</reference>
<feature type="domain" description="Carboxylesterase type B" evidence="4">
    <location>
        <begin position="72"/>
        <end position="519"/>
    </location>
</feature>
<dbReference type="STRING" id="686832.A0A0C3CZS0"/>
<dbReference type="EC" id="3.1.1.-" evidence="3"/>
<dbReference type="InterPro" id="IPR019826">
    <property type="entry name" value="Carboxylesterase_B_AS"/>
</dbReference>
<evidence type="ECO:0000313" key="5">
    <source>
        <dbReference type="EMBL" id="KIM49371.1"/>
    </source>
</evidence>
<dbReference type="SUPFAM" id="SSF53474">
    <property type="entry name" value="alpha/beta-Hydrolases"/>
    <property type="match status" value="1"/>
</dbReference>
<sequence length="554" mass="58236">MDTFTFFFFVALLIFPSLALPQRPVIVRPNDPKKILCQLPILKQFLCPISGSTGTNRPTVLGTARGTVDSSGAYRFPVKYASAPRWGPSSLVTAWDLPNGSANVSALPLACPQPGVDPSAYSEDCLSMVIYVPPGLASNSAAPTLVWIHGGSFIIGSATGPGLDGSKLAIATNSIVAVVQYRLGTLGFMAPSGQTNLAVKDLVNSLQFLKNVVPAFGGSASKITLAGQSSGANMIRAILAVPSASSLFRSAILQSDPMNFGFLSTTTHNTLLSNYIGQLGCSASNSACLNALSLSTILSTEMTLFNNAYDLDPAAGRNQPIRPVMDGSFITTPLDSTAAFPSVNKPILVTSVSHEAGFAIYGSFTDPLPEEAFPPICDATFGSERTSTVVNSPNYTPIPSVDGSIDARSQLQVVGTDYLWKCSGWTFARTWVQNGGTAYVGQFVVGATYPGNEAVSYCTQPGVVCHQDDIQIVFGTAASPTSAQSALTTEIQKRYKAFLANNNPNVAGVATWTPATPTDVHPILLGGSGEATVGACVPSFWGSSVQYDYQIYNQ</sequence>
<dbReference type="OrthoDB" id="408631at2759"/>
<proteinExistence type="inferred from homology"/>
<dbReference type="Proteomes" id="UP000053424">
    <property type="component" value="Unassembled WGS sequence"/>
</dbReference>
<accession>A0A0C3CZS0</accession>
<dbReference type="ESTHER" id="hebcy-a0a0c3czs0">
    <property type="family name" value="Fungal_carboxylesterase_lipase"/>
</dbReference>
<evidence type="ECO:0000313" key="6">
    <source>
        <dbReference type="Proteomes" id="UP000053424"/>
    </source>
</evidence>
<dbReference type="PANTHER" id="PTHR45570:SF1">
    <property type="entry name" value="CARBOXYLIC ESTER HYDROLASE"/>
    <property type="match status" value="1"/>
</dbReference>
<name>A0A0C3CZS0_HEBCY</name>
<feature type="signal peptide" evidence="3">
    <location>
        <begin position="1"/>
        <end position="21"/>
    </location>
</feature>
<dbReference type="PROSITE" id="PS00122">
    <property type="entry name" value="CARBOXYLESTERASE_B_1"/>
    <property type="match status" value="1"/>
</dbReference>
<protein>
    <recommendedName>
        <fullName evidence="3">Carboxylic ester hydrolase</fullName>
        <ecNumber evidence="3">3.1.1.-</ecNumber>
    </recommendedName>
</protein>
<dbReference type="Gene3D" id="3.40.50.1820">
    <property type="entry name" value="alpha/beta hydrolase"/>
    <property type="match status" value="1"/>
</dbReference>
<feature type="chain" id="PRO_5005111260" description="Carboxylic ester hydrolase" evidence="3">
    <location>
        <begin position="22"/>
        <end position="554"/>
    </location>
</feature>
<gene>
    <name evidence="5" type="ORF">M413DRAFT_438559</name>
</gene>
<evidence type="ECO:0000256" key="2">
    <source>
        <dbReference type="ARBA" id="ARBA00022801"/>
    </source>
</evidence>
<dbReference type="HOGENOM" id="CLU_006586_16_2_1"/>
<dbReference type="InterPro" id="IPR002018">
    <property type="entry name" value="CarbesteraseB"/>
</dbReference>
<organism evidence="5 6">
    <name type="scientific">Hebeloma cylindrosporum</name>
    <dbReference type="NCBI Taxonomy" id="76867"/>
    <lineage>
        <taxon>Eukaryota</taxon>
        <taxon>Fungi</taxon>
        <taxon>Dikarya</taxon>
        <taxon>Basidiomycota</taxon>
        <taxon>Agaricomycotina</taxon>
        <taxon>Agaricomycetes</taxon>
        <taxon>Agaricomycetidae</taxon>
        <taxon>Agaricales</taxon>
        <taxon>Agaricineae</taxon>
        <taxon>Hymenogastraceae</taxon>
        <taxon>Hebeloma</taxon>
    </lineage>
</organism>
<keyword evidence="2 3" id="KW-0378">Hydrolase</keyword>
<keyword evidence="6" id="KW-1185">Reference proteome</keyword>
<evidence type="ECO:0000256" key="1">
    <source>
        <dbReference type="ARBA" id="ARBA00005964"/>
    </source>
</evidence>
<dbReference type="EMBL" id="KN831768">
    <property type="protein sequence ID" value="KIM49371.1"/>
    <property type="molecule type" value="Genomic_DNA"/>
</dbReference>
<dbReference type="InterPro" id="IPR029058">
    <property type="entry name" value="AB_hydrolase_fold"/>
</dbReference>
<comment type="similarity">
    <text evidence="1 3">Belongs to the type-B carboxylesterase/lipase family.</text>
</comment>
<evidence type="ECO:0000256" key="3">
    <source>
        <dbReference type="RuleBase" id="RU361235"/>
    </source>
</evidence>
<reference evidence="5 6" key="1">
    <citation type="submission" date="2014-04" db="EMBL/GenBank/DDBJ databases">
        <authorList>
            <consortium name="DOE Joint Genome Institute"/>
            <person name="Kuo A."/>
            <person name="Gay G."/>
            <person name="Dore J."/>
            <person name="Kohler A."/>
            <person name="Nagy L.G."/>
            <person name="Floudas D."/>
            <person name="Copeland A."/>
            <person name="Barry K.W."/>
            <person name="Cichocki N."/>
            <person name="Veneault-Fourrey C."/>
            <person name="LaButti K."/>
            <person name="Lindquist E.A."/>
            <person name="Lipzen A."/>
            <person name="Lundell T."/>
            <person name="Morin E."/>
            <person name="Murat C."/>
            <person name="Sun H."/>
            <person name="Tunlid A."/>
            <person name="Henrissat B."/>
            <person name="Grigoriev I.V."/>
            <person name="Hibbett D.S."/>
            <person name="Martin F."/>
            <person name="Nordberg H.P."/>
            <person name="Cantor M.N."/>
            <person name="Hua S.X."/>
        </authorList>
    </citation>
    <scope>NUCLEOTIDE SEQUENCE [LARGE SCALE GENOMIC DNA]</scope>
    <source>
        <strain evidence="6">h7</strain>
    </source>
</reference>
<dbReference type="AlphaFoldDB" id="A0A0C3CZS0"/>